<proteinExistence type="predicted"/>
<dbReference type="EMBL" id="SRPR01000973">
    <property type="protein sequence ID" value="KAG5949891.1"/>
    <property type="molecule type" value="Genomic_DNA"/>
</dbReference>
<evidence type="ECO:0000313" key="1">
    <source>
        <dbReference type="EMBL" id="KAG5949891.1"/>
    </source>
</evidence>
<reference evidence="1 2" key="1">
    <citation type="journal article" date="2020" name="bioRxiv">
        <title>Whole genome comparisons of ergot fungi reveals the divergence and evolution of species within the genus Claviceps are the result of varying mechanisms driving genome evolution and host range expansion.</title>
        <authorList>
            <person name="Wyka S.A."/>
            <person name="Mondo S.J."/>
            <person name="Liu M."/>
            <person name="Dettman J."/>
            <person name="Nalam V."/>
            <person name="Broders K.D."/>
        </authorList>
    </citation>
    <scope>NUCLEOTIDE SEQUENCE [LARGE SCALE GENOMIC DNA]</scope>
    <source>
        <strain evidence="1 2">LM583</strain>
    </source>
</reference>
<comment type="caution">
    <text evidence="1">The sequence shown here is derived from an EMBL/GenBank/DDBJ whole genome shotgun (WGS) entry which is preliminary data.</text>
</comment>
<accession>A0ABQ7P0R3</accession>
<dbReference type="Proteomes" id="UP000742024">
    <property type="component" value="Unassembled WGS sequence"/>
</dbReference>
<name>A0ABQ7P0R3_9HYPO</name>
<feature type="non-terminal residue" evidence="1">
    <location>
        <position position="1"/>
    </location>
</feature>
<sequence>YHLEFQSQHDPYLSRVTVLYTIVNITQHAIFVSTGGTPTGGLANALAAATKREDGALLITFRRKNHVLESSVTGKTRPSFINLHGVVIQECLPDGKLATSSAITHLKKRHRITEATGLSADADDDKVVVTEPSAKRSEISFISLWTHQLVKKARDYALTYILRTNSPFGAFDDPFSAAKLTLTSQRHAMAPKPRVTCCGQLRASLDRAW</sequence>
<evidence type="ECO:0000313" key="2">
    <source>
        <dbReference type="Proteomes" id="UP000742024"/>
    </source>
</evidence>
<gene>
    <name evidence="1" type="ORF">E4U57_008190</name>
</gene>
<keyword evidence="2" id="KW-1185">Reference proteome</keyword>
<organism evidence="1 2">
    <name type="scientific">Claviceps arundinis</name>
    <dbReference type="NCBI Taxonomy" id="1623583"/>
    <lineage>
        <taxon>Eukaryota</taxon>
        <taxon>Fungi</taxon>
        <taxon>Dikarya</taxon>
        <taxon>Ascomycota</taxon>
        <taxon>Pezizomycotina</taxon>
        <taxon>Sordariomycetes</taxon>
        <taxon>Hypocreomycetidae</taxon>
        <taxon>Hypocreales</taxon>
        <taxon>Clavicipitaceae</taxon>
        <taxon>Claviceps</taxon>
    </lineage>
</organism>
<protein>
    <submittedName>
        <fullName evidence="1">Uncharacterized protein</fullName>
    </submittedName>
</protein>